<feature type="compositionally biased region" description="Polar residues" evidence="9">
    <location>
        <begin position="90"/>
        <end position="99"/>
    </location>
</feature>
<feature type="region of interest" description="Disordered" evidence="9">
    <location>
        <begin position="80"/>
        <end position="100"/>
    </location>
</feature>
<name>A0A6G1SMN1_9ACAR</name>
<evidence type="ECO:0000256" key="7">
    <source>
        <dbReference type="ARBA" id="ARBA00023136"/>
    </source>
</evidence>
<evidence type="ECO:0000256" key="8">
    <source>
        <dbReference type="PROSITE-ProRule" id="PRU00043"/>
    </source>
</evidence>
<evidence type="ECO:0000256" key="9">
    <source>
        <dbReference type="SAM" id="MobiDB-lite"/>
    </source>
</evidence>
<dbReference type="PANTHER" id="PTHR24025">
    <property type="entry name" value="DESMOGLEIN FAMILY MEMBER"/>
    <property type="match status" value="1"/>
</dbReference>
<evidence type="ECO:0000256" key="10">
    <source>
        <dbReference type="SAM" id="Phobius"/>
    </source>
</evidence>
<keyword evidence="2 10" id="KW-0812">Transmembrane</keyword>
<feature type="domain" description="Cadherin" evidence="11">
    <location>
        <begin position="131"/>
        <end position="237"/>
    </location>
</feature>
<dbReference type="PRINTS" id="PR00205">
    <property type="entry name" value="CADHERIN"/>
</dbReference>
<keyword evidence="5" id="KW-0130">Cell adhesion</keyword>
<reference evidence="12" key="1">
    <citation type="submission" date="2018-10" db="EMBL/GenBank/DDBJ databases">
        <title>Transcriptome assembly of Aceria tosichella (Wheat curl mite) Type 2.</title>
        <authorList>
            <person name="Scully E.D."/>
            <person name="Geib S.M."/>
            <person name="Palmer N.A."/>
            <person name="Gupta A.K."/>
            <person name="Sarath G."/>
            <person name="Tatineni S."/>
        </authorList>
    </citation>
    <scope>NUCLEOTIDE SEQUENCE</scope>
    <source>
        <strain evidence="12">LincolnNE</strain>
    </source>
</reference>
<dbReference type="InterPro" id="IPR002126">
    <property type="entry name" value="Cadherin-like_dom"/>
</dbReference>
<evidence type="ECO:0000259" key="11">
    <source>
        <dbReference type="PROSITE" id="PS50268"/>
    </source>
</evidence>
<dbReference type="PROSITE" id="PS00232">
    <property type="entry name" value="CADHERIN_1"/>
    <property type="match status" value="1"/>
</dbReference>
<dbReference type="SMART" id="SM00112">
    <property type="entry name" value="CA"/>
    <property type="match status" value="1"/>
</dbReference>
<dbReference type="PANTHER" id="PTHR24025:SF31">
    <property type="entry name" value="NEURAL-CADHERIN"/>
    <property type="match status" value="1"/>
</dbReference>
<feature type="transmembrane region" description="Helical" evidence="10">
    <location>
        <begin position="56"/>
        <end position="74"/>
    </location>
</feature>
<dbReference type="GO" id="GO:0005886">
    <property type="term" value="C:plasma membrane"/>
    <property type="evidence" value="ECO:0007669"/>
    <property type="project" value="InterPro"/>
</dbReference>
<proteinExistence type="predicted"/>
<dbReference type="GO" id="GO:0007156">
    <property type="term" value="P:homophilic cell adhesion via plasma membrane adhesion molecules"/>
    <property type="evidence" value="ECO:0007669"/>
    <property type="project" value="InterPro"/>
</dbReference>
<evidence type="ECO:0000256" key="2">
    <source>
        <dbReference type="ARBA" id="ARBA00022692"/>
    </source>
</evidence>
<sequence>MTKFLTTSDSATFCTRSVETTNQRLAKRHLTTTKRPLTTSTTRTTSKRLLLRGAKLLFQYVIIIILIHHLPFSLNRNEHNEHNRNHNRNQLSSSPTVSNGDHKHHLSFRFFAQALQHTNLSPNVLPAPSFIKSMDSLNVRENTPVNEVIYTLEATIESDFAADVRILYDIEETQLFALEDRRSGRVRVAKQIDREQTGDSVSFLVIATPYLGSRPGAQTRLSITVYILDENDNAPKFERVVVGRQEYDQQALAHRIRLNVSEDTPANSTVVDLIEAVDPDTVSSNPLGALCLDCEPEFRLSPKTANSLNE</sequence>
<keyword evidence="6 10" id="KW-1133">Transmembrane helix</keyword>
<dbReference type="GO" id="GO:0005509">
    <property type="term" value="F:calcium ion binding"/>
    <property type="evidence" value="ECO:0007669"/>
    <property type="project" value="UniProtKB-UniRule"/>
</dbReference>
<evidence type="ECO:0000256" key="3">
    <source>
        <dbReference type="ARBA" id="ARBA00022737"/>
    </source>
</evidence>
<evidence type="ECO:0000256" key="4">
    <source>
        <dbReference type="ARBA" id="ARBA00022837"/>
    </source>
</evidence>
<evidence type="ECO:0000313" key="12">
    <source>
        <dbReference type="EMBL" id="MDE51786.1"/>
    </source>
</evidence>
<dbReference type="GO" id="GO:0005911">
    <property type="term" value="C:cell-cell junction"/>
    <property type="evidence" value="ECO:0007669"/>
    <property type="project" value="TreeGrafter"/>
</dbReference>
<evidence type="ECO:0000256" key="1">
    <source>
        <dbReference type="ARBA" id="ARBA00004370"/>
    </source>
</evidence>
<keyword evidence="4 8" id="KW-0106">Calcium</keyword>
<dbReference type="InterPro" id="IPR050971">
    <property type="entry name" value="Cadherin-domain_protein"/>
</dbReference>
<organism evidence="12">
    <name type="scientific">Aceria tosichella</name>
    <name type="common">wheat curl mite</name>
    <dbReference type="NCBI Taxonomy" id="561515"/>
    <lineage>
        <taxon>Eukaryota</taxon>
        <taxon>Metazoa</taxon>
        <taxon>Ecdysozoa</taxon>
        <taxon>Arthropoda</taxon>
        <taxon>Chelicerata</taxon>
        <taxon>Arachnida</taxon>
        <taxon>Acari</taxon>
        <taxon>Acariformes</taxon>
        <taxon>Trombidiformes</taxon>
        <taxon>Prostigmata</taxon>
        <taxon>Eupodina</taxon>
        <taxon>Eriophyoidea</taxon>
        <taxon>Eriophyidae</taxon>
        <taxon>Eriophyinae</taxon>
        <taxon>Aceriini</taxon>
        <taxon>Aceria</taxon>
    </lineage>
</organism>
<comment type="subcellular location">
    <subcellularLocation>
        <location evidence="1">Membrane</location>
    </subcellularLocation>
</comment>
<dbReference type="InterPro" id="IPR015919">
    <property type="entry name" value="Cadherin-like_sf"/>
</dbReference>
<keyword evidence="7 10" id="KW-0472">Membrane</keyword>
<dbReference type="Gene3D" id="2.60.40.60">
    <property type="entry name" value="Cadherins"/>
    <property type="match status" value="2"/>
</dbReference>
<dbReference type="PROSITE" id="PS50268">
    <property type="entry name" value="CADHERIN_2"/>
    <property type="match status" value="1"/>
</dbReference>
<dbReference type="EMBL" id="GGYP01007015">
    <property type="protein sequence ID" value="MDE51786.1"/>
    <property type="molecule type" value="Transcribed_RNA"/>
</dbReference>
<gene>
    <name evidence="12" type="primary">stan_1</name>
    <name evidence="12" type="ORF">g.12593</name>
</gene>
<accession>A0A6G1SMN1</accession>
<evidence type="ECO:0000256" key="6">
    <source>
        <dbReference type="ARBA" id="ARBA00022989"/>
    </source>
</evidence>
<evidence type="ECO:0000256" key="5">
    <source>
        <dbReference type="ARBA" id="ARBA00022889"/>
    </source>
</evidence>
<dbReference type="InterPro" id="IPR020894">
    <property type="entry name" value="Cadherin_CS"/>
</dbReference>
<dbReference type="SUPFAM" id="SSF49313">
    <property type="entry name" value="Cadherin-like"/>
    <property type="match status" value="1"/>
</dbReference>
<protein>
    <submittedName>
        <fullName evidence="12">Protocadherin-like wing polarity protein stan</fullName>
    </submittedName>
</protein>
<dbReference type="AlphaFoldDB" id="A0A6G1SMN1"/>
<keyword evidence="3" id="KW-0677">Repeat</keyword>
<dbReference type="CDD" id="cd11304">
    <property type="entry name" value="Cadherin_repeat"/>
    <property type="match status" value="1"/>
</dbReference>